<evidence type="ECO:0000256" key="3">
    <source>
        <dbReference type="ARBA" id="ARBA00022679"/>
    </source>
</evidence>
<keyword evidence="4" id="KW-0418">Kinase</keyword>
<evidence type="ECO:0000256" key="4">
    <source>
        <dbReference type="ARBA" id="ARBA00022777"/>
    </source>
</evidence>
<dbReference type="Gene3D" id="1.10.287.130">
    <property type="match status" value="1"/>
</dbReference>
<dbReference type="SUPFAM" id="SSF55874">
    <property type="entry name" value="ATPase domain of HSP90 chaperone/DNA topoisomerase II/histidine kinase"/>
    <property type="match status" value="1"/>
</dbReference>
<keyword evidence="7" id="KW-0547">Nucleotide-binding</keyword>
<comment type="catalytic activity">
    <reaction evidence="1">
        <text>ATP + protein L-histidine = ADP + protein N-phospho-L-histidine.</text>
        <dbReference type="EC" id="2.7.13.3"/>
    </reaction>
</comment>
<dbReference type="SMART" id="SM00388">
    <property type="entry name" value="HisKA"/>
    <property type="match status" value="1"/>
</dbReference>
<dbReference type="CDD" id="cd00082">
    <property type="entry name" value="HisKA"/>
    <property type="match status" value="1"/>
</dbReference>
<dbReference type="InterPro" id="IPR050351">
    <property type="entry name" value="BphY/WalK/GraS-like"/>
</dbReference>
<evidence type="ECO:0000256" key="5">
    <source>
        <dbReference type="SAM" id="MobiDB-lite"/>
    </source>
</evidence>
<dbReference type="PROSITE" id="PS50109">
    <property type="entry name" value="HIS_KIN"/>
    <property type="match status" value="1"/>
</dbReference>
<evidence type="ECO:0000259" key="6">
    <source>
        <dbReference type="PROSITE" id="PS50109"/>
    </source>
</evidence>
<evidence type="ECO:0000256" key="1">
    <source>
        <dbReference type="ARBA" id="ARBA00000085"/>
    </source>
</evidence>
<dbReference type="RefSeq" id="WP_407593376.1">
    <property type="nucleotide sequence ID" value="NZ_JBHDIY010000002.1"/>
</dbReference>
<comment type="caution">
    <text evidence="7">The sequence shown here is derived from an EMBL/GenBank/DDBJ whole genome shotgun (WGS) entry which is preliminary data.</text>
</comment>
<reference evidence="7 8" key="1">
    <citation type="submission" date="2024-08" db="EMBL/GenBank/DDBJ databases">
        <title>Tateyamaria sp. nov., isolated from marine algae.</title>
        <authorList>
            <person name="Choi B.J."/>
            <person name="Kim J.M."/>
            <person name="Lee J.K."/>
            <person name="Choi D.G."/>
            <person name="Bayburt H."/>
            <person name="Baek J.H."/>
            <person name="Han D.M."/>
            <person name="Jeon C.O."/>
        </authorList>
    </citation>
    <scope>NUCLEOTIDE SEQUENCE [LARGE SCALE GENOMIC DNA]</scope>
    <source>
        <strain evidence="7 8">KMU-156</strain>
    </source>
</reference>
<dbReference type="InterPro" id="IPR036890">
    <property type="entry name" value="HATPase_C_sf"/>
</dbReference>
<sequence>MATSANAQMSDPVAGRPADAPARPDDPPAAHALHEALIAQGAIAHVTAHDLRTPLNTMTGLVHLLKSQFANDLPDKALEYIDYMGRSVAQLEGLTAAFLEHTRGLATAANLRPVDMRRCIDAVLQAQHVDMPNEHIIISGPSWTQMADPDLLHLLMMHLLRNAGQHAHPLRKLVVSITLAPDAQTAHTLCIADTGTGFDPGAGHAMFLPVLPEPATNTAARLGLAICKEVCRRHGWQISAQSDGSTGAMFKIAFPPQD</sequence>
<dbReference type="InterPro" id="IPR003661">
    <property type="entry name" value="HisK_dim/P_dom"/>
</dbReference>
<protein>
    <recommendedName>
        <fullName evidence="2">histidine kinase</fullName>
        <ecNumber evidence="2">2.7.13.3</ecNumber>
    </recommendedName>
</protein>
<dbReference type="InterPro" id="IPR036097">
    <property type="entry name" value="HisK_dim/P_sf"/>
</dbReference>
<dbReference type="Gene3D" id="3.30.565.10">
    <property type="entry name" value="Histidine kinase-like ATPase, C-terminal domain"/>
    <property type="match status" value="1"/>
</dbReference>
<dbReference type="PANTHER" id="PTHR42878:SF14">
    <property type="entry name" value="OSMOLARITY TWO-COMPONENT SYSTEM PROTEIN SSK1"/>
    <property type="match status" value="1"/>
</dbReference>
<feature type="region of interest" description="Disordered" evidence="5">
    <location>
        <begin position="1"/>
        <end position="28"/>
    </location>
</feature>
<dbReference type="EMBL" id="JBHDIY010000002">
    <property type="protein sequence ID" value="MFL4471534.1"/>
    <property type="molecule type" value="Genomic_DNA"/>
</dbReference>
<proteinExistence type="predicted"/>
<dbReference type="InterPro" id="IPR003594">
    <property type="entry name" value="HATPase_dom"/>
</dbReference>
<evidence type="ECO:0000313" key="7">
    <source>
        <dbReference type="EMBL" id="MFL4471534.1"/>
    </source>
</evidence>
<name>A0ABW8V0U5_9RHOB</name>
<dbReference type="EC" id="2.7.13.3" evidence="2"/>
<gene>
    <name evidence="7" type="ORF">ACERZ8_17230</name>
</gene>
<organism evidence="7 8">
    <name type="scientific">Tateyamaria armeniaca</name>
    <dbReference type="NCBI Taxonomy" id="2518930"/>
    <lineage>
        <taxon>Bacteria</taxon>
        <taxon>Pseudomonadati</taxon>
        <taxon>Pseudomonadota</taxon>
        <taxon>Alphaproteobacteria</taxon>
        <taxon>Rhodobacterales</taxon>
        <taxon>Roseobacteraceae</taxon>
        <taxon>Tateyamaria</taxon>
    </lineage>
</organism>
<dbReference type="Proteomes" id="UP001627408">
    <property type="component" value="Unassembled WGS sequence"/>
</dbReference>
<dbReference type="Pfam" id="PF00512">
    <property type="entry name" value="HisKA"/>
    <property type="match status" value="1"/>
</dbReference>
<dbReference type="GO" id="GO:0005524">
    <property type="term" value="F:ATP binding"/>
    <property type="evidence" value="ECO:0007669"/>
    <property type="project" value="UniProtKB-KW"/>
</dbReference>
<feature type="domain" description="Histidine kinase" evidence="6">
    <location>
        <begin position="46"/>
        <end position="258"/>
    </location>
</feature>
<accession>A0ABW8V0U5</accession>
<dbReference type="InterPro" id="IPR005467">
    <property type="entry name" value="His_kinase_dom"/>
</dbReference>
<evidence type="ECO:0000256" key="2">
    <source>
        <dbReference type="ARBA" id="ARBA00012438"/>
    </source>
</evidence>
<keyword evidence="3" id="KW-0808">Transferase</keyword>
<dbReference type="SUPFAM" id="SSF47384">
    <property type="entry name" value="Homodimeric domain of signal transducing histidine kinase"/>
    <property type="match status" value="1"/>
</dbReference>
<dbReference type="SMART" id="SM00387">
    <property type="entry name" value="HATPase_c"/>
    <property type="match status" value="1"/>
</dbReference>
<feature type="compositionally biased region" description="Low complexity" evidence="5">
    <location>
        <begin position="11"/>
        <end position="21"/>
    </location>
</feature>
<dbReference type="Pfam" id="PF02518">
    <property type="entry name" value="HATPase_c"/>
    <property type="match status" value="1"/>
</dbReference>
<keyword evidence="7" id="KW-0067">ATP-binding</keyword>
<keyword evidence="8" id="KW-1185">Reference proteome</keyword>
<dbReference type="PANTHER" id="PTHR42878">
    <property type="entry name" value="TWO-COMPONENT HISTIDINE KINASE"/>
    <property type="match status" value="1"/>
</dbReference>
<evidence type="ECO:0000313" key="8">
    <source>
        <dbReference type="Proteomes" id="UP001627408"/>
    </source>
</evidence>